<keyword evidence="1" id="KW-0472">Membrane</keyword>
<name>A0A265USK2_9FLAO</name>
<evidence type="ECO:0000313" key="3">
    <source>
        <dbReference type="Proteomes" id="UP000216840"/>
    </source>
</evidence>
<dbReference type="OrthoDB" id="821805at2"/>
<evidence type="ECO:0000313" key="2">
    <source>
        <dbReference type="EMBL" id="OZV68047.1"/>
    </source>
</evidence>
<dbReference type="AlphaFoldDB" id="A0A265USK2"/>
<organism evidence="2 3">
    <name type="scientific">Winogradskyella aurantia</name>
    <dbReference type="NCBI Taxonomy" id="1915063"/>
    <lineage>
        <taxon>Bacteria</taxon>
        <taxon>Pseudomonadati</taxon>
        <taxon>Bacteroidota</taxon>
        <taxon>Flavobacteriia</taxon>
        <taxon>Flavobacteriales</taxon>
        <taxon>Flavobacteriaceae</taxon>
        <taxon>Winogradskyella</taxon>
    </lineage>
</organism>
<feature type="transmembrane region" description="Helical" evidence="1">
    <location>
        <begin position="21"/>
        <end position="42"/>
    </location>
</feature>
<comment type="caution">
    <text evidence="2">The sequence shown here is derived from an EMBL/GenBank/DDBJ whole genome shotgun (WGS) entry which is preliminary data.</text>
</comment>
<accession>A0A265USK2</accession>
<proteinExistence type="predicted"/>
<dbReference type="Pfam" id="PF19578">
    <property type="entry name" value="DUF6090"/>
    <property type="match status" value="1"/>
</dbReference>
<dbReference type="EMBL" id="NGJN01000005">
    <property type="protein sequence ID" value="OZV68047.1"/>
    <property type="molecule type" value="Genomic_DNA"/>
</dbReference>
<reference evidence="2 3" key="1">
    <citation type="submission" date="2017-05" db="EMBL/GenBank/DDBJ databases">
        <title>The draft genome sequence of Idiomarina salinarum WNB302.</title>
        <authorList>
            <person name="Sun Y."/>
            <person name="Chen B."/>
            <person name="Du Z."/>
        </authorList>
    </citation>
    <scope>NUCLEOTIDE SEQUENCE [LARGE SCALE GENOMIC DNA]</scope>
    <source>
        <strain evidence="2 3">WNB302</strain>
    </source>
</reference>
<dbReference type="Proteomes" id="UP000216840">
    <property type="component" value="Unassembled WGS sequence"/>
</dbReference>
<keyword evidence="1" id="KW-0812">Transmembrane</keyword>
<keyword evidence="3" id="KW-1185">Reference proteome</keyword>
<evidence type="ECO:0000256" key="1">
    <source>
        <dbReference type="SAM" id="Phobius"/>
    </source>
</evidence>
<protein>
    <submittedName>
        <fullName evidence="2">Uncharacterized protein</fullName>
    </submittedName>
</protein>
<sequence length="260" mass="30194">MIKLFRHIRKSLIEKNQTGRYFKYAIGEIILVVIGILIALQINNWNEFQKLKQSETAILLDLKEELKNNFEIANGSVENNLINTRACIRIDSIIKTNKLTSNLNTLDSLFIILGNISSFKPERSITDQMINSGKLEIISNTNLKSLITNWVTELERSENDVKYTVDNYTMNLMPYLMKHFPLSNGDTIKKNFPSFIPMYASKSNLKTDFSKLNLLEFENNIWHHKHNIDYLIRRDMKLSLLVKPILEEINKSLKTLNAND</sequence>
<keyword evidence="1" id="KW-1133">Transmembrane helix</keyword>
<dbReference type="InterPro" id="IPR045749">
    <property type="entry name" value="DUF6090"/>
</dbReference>
<gene>
    <name evidence="2" type="ORF">CA834_10395</name>
</gene>
<dbReference type="RefSeq" id="WP_094968635.1">
    <property type="nucleotide sequence ID" value="NZ_NGJN01000005.1"/>
</dbReference>